<dbReference type="EMBL" id="CP099418">
    <property type="protein sequence ID" value="USW46743.1"/>
    <property type="molecule type" value="Genomic_DNA"/>
</dbReference>
<organism evidence="2 3">
    <name type="scientific">Septoria linicola</name>
    <dbReference type="NCBI Taxonomy" id="215465"/>
    <lineage>
        <taxon>Eukaryota</taxon>
        <taxon>Fungi</taxon>
        <taxon>Dikarya</taxon>
        <taxon>Ascomycota</taxon>
        <taxon>Pezizomycotina</taxon>
        <taxon>Dothideomycetes</taxon>
        <taxon>Dothideomycetidae</taxon>
        <taxon>Mycosphaerellales</taxon>
        <taxon>Mycosphaerellaceae</taxon>
        <taxon>Septoria</taxon>
    </lineage>
</organism>
<dbReference type="Gene3D" id="3.40.50.720">
    <property type="entry name" value="NAD(P)-binding Rossmann-like Domain"/>
    <property type="match status" value="1"/>
</dbReference>
<evidence type="ECO:0000259" key="1">
    <source>
        <dbReference type="Pfam" id="PF05368"/>
    </source>
</evidence>
<gene>
    <name evidence="2" type="ORF">Slin15195_G000620</name>
</gene>
<dbReference type="Gene3D" id="3.90.25.10">
    <property type="entry name" value="UDP-galactose 4-epimerase, domain 1"/>
    <property type="match status" value="1"/>
</dbReference>
<dbReference type="AlphaFoldDB" id="A0A9Q9EF24"/>
<name>A0A9Q9EF24_9PEZI</name>
<reference evidence="2" key="1">
    <citation type="submission" date="2022-06" db="EMBL/GenBank/DDBJ databases">
        <title>Complete genome sequences of two strains of the flax pathogen Septoria linicola.</title>
        <authorList>
            <person name="Lapalu N."/>
            <person name="Simon A."/>
            <person name="Demenou B."/>
            <person name="Paumier D."/>
            <person name="Guillot M.-P."/>
            <person name="Gout L."/>
            <person name="Valade R."/>
        </authorList>
    </citation>
    <scope>NUCLEOTIDE SEQUENCE</scope>
    <source>
        <strain evidence="2">SE15195</strain>
    </source>
</reference>
<dbReference type="Pfam" id="PF05368">
    <property type="entry name" value="NmrA"/>
    <property type="match status" value="1"/>
</dbReference>
<dbReference type="InterPro" id="IPR036291">
    <property type="entry name" value="NAD(P)-bd_dom_sf"/>
</dbReference>
<accession>A0A9Q9EF24</accession>
<protein>
    <submittedName>
        <fullName evidence="2">NAD(P)-binding domain superfamily</fullName>
    </submittedName>
</protein>
<dbReference type="SUPFAM" id="SSF51735">
    <property type="entry name" value="NAD(P)-binding Rossmann-fold domains"/>
    <property type="match status" value="1"/>
</dbReference>
<feature type="domain" description="NmrA-like" evidence="1">
    <location>
        <begin position="4"/>
        <end position="95"/>
    </location>
</feature>
<proteinExistence type="predicted"/>
<sequence length="102" mass="11399">MIRKNEDGSFMLALPVDGDKARITLHDVTDDTGTSDKVSFTMFQSLSGKRIYAAVDFYTAKQIVSEFEKIIGFSTIFQQLPPDVFRSFLPEGVAQADWSPSK</sequence>
<keyword evidence="3" id="KW-1185">Reference proteome</keyword>
<evidence type="ECO:0000313" key="3">
    <source>
        <dbReference type="Proteomes" id="UP001056384"/>
    </source>
</evidence>
<evidence type="ECO:0000313" key="2">
    <source>
        <dbReference type="EMBL" id="USW46743.1"/>
    </source>
</evidence>
<dbReference type="InterPro" id="IPR008030">
    <property type="entry name" value="NmrA-like"/>
</dbReference>
<dbReference type="Proteomes" id="UP001056384">
    <property type="component" value="Chromosome 1"/>
</dbReference>